<dbReference type="AlphaFoldDB" id="A0A0F8WGQ8"/>
<sequence length="85" mass="9833">EVVDPRLLDSMDQFVNFYIYEDSGYSTIRTAIRRTIFLLNRTNVISDNESIALFRWAGNLGEVNAEELQGMPMNVVRFAVKMIRT</sequence>
<name>A0A0F8WGQ8_9ZZZZ</name>
<comment type="caution">
    <text evidence="1">The sequence shown here is derived from an EMBL/GenBank/DDBJ whole genome shotgun (WGS) entry which is preliminary data.</text>
</comment>
<reference evidence="1" key="1">
    <citation type="journal article" date="2015" name="Nature">
        <title>Complex archaea that bridge the gap between prokaryotes and eukaryotes.</title>
        <authorList>
            <person name="Spang A."/>
            <person name="Saw J.H."/>
            <person name="Jorgensen S.L."/>
            <person name="Zaremba-Niedzwiedzka K."/>
            <person name="Martijn J."/>
            <person name="Lind A.E."/>
            <person name="van Eijk R."/>
            <person name="Schleper C."/>
            <person name="Guy L."/>
            <person name="Ettema T.J."/>
        </authorList>
    </citation>
    <scope>NUCLEOTIDE SEQUENCE</scope>
</reference>
<evidence type="ECO:0000313" key="1">
    <source>
        <dbReference type="EMBL" id="KKK56027.1"/>
    </source>
</evidence>
<accession>A0A0F8WGQ8</accession>
<organism evidence="1">
    <name type="scientific">marine sediment metagenome</name>
    <dbReference type="NCBI Taxonomy" id="412755"/>
    <lineage>
        <taxon>unclassified sequences</taxon>
        <taxon>metagenomes</taxon>
        <taxon>ecological metagenomes</taxon>
    </lineage>
</organism>
<gene>
    <name evidence="1" type="ORF">LCGC14_3068670</name>
</gene>
<feature type="non-terminal residue" evidence="1">
    <location>
        <position position="1"/>
    </location>
</feature>
<dbReference type="EMBL" id="LAZR01065198">
    <property type="protein sequence ID" value="KKK56027.1"/>
    <property type="molecule type" value="Genomic_DNA"/>
</dbReference>
<protein>
    <submittedName>
        <fullName evidence="1">Uncharacterized protein</fullName>
    </submittedName>
</protein>
<proteinExistence type="predicted"/>